<evidence type="ECO:0000256" key="1">
    <source>
        <dbReference type="SAM" id="Phobius"/>
    </source>
</evidence>
<feature type="transmembrane region" description="Helical" evidence="1">
    <location>
        <begin position="43"/>
        <end position="65"/>
    </location>
</feature>
<keyword evidence="1" id="KW-1133">Transmembrane helix</keyword>
<evidence type="ECO:0000313" key="3">
    <source>
        <dbReference type="Proteomes" id="UP000216033"/>
    </source>
</evidence>
<organism evidence="2 3">
    <name type="scientific">Acetobacter syzygii</name>
    <dbReference type="NCBI Taxonomy" id="146476"/>
    <lineage>
        <taxon>Bacteria</taxon>
        <taxon>Pseudomonadati</taxon>
        <taxon>Pseudomonadota</taxon>
        <taxon>Alphaproteobacteria</taxon>
        <taxon>Acetobacterales</taxon>
        <taxon>Acetobacteraceae</taxon>
        <taxon>Acetobacter</taxon>
    </lineage>
</organism>
<dbReference type="Proteomes" id="UP000216033">
    <property type="component" value="Unassembled WGS sequence"/>
</dbReference>
<keyword evidence="1" id="KW-0812">Transmembrane</keyword>
<comment type="caution">
    <text evidence="2">The sequence shown here is derived from an EMBL/GenBank/DDBJ whole genome shotgun (WGS) entry which is preliminary data.</text>
</comment>
<name>A0A270BQ21_9PROT</name>
<reference evidence="2 3" key="1">
    <citation type="submission" date="2017-04" db="EMBL/GenBank/DDBJ databases">
        <title>Kefir bacterial isolates.</title>
        <authorList>
            <person name="Kim Y."/>
            <person name="Blasche S."/>
            <person name="Patil K.R."/>
        </authorList>
    </citation>
    <scope>NUCLEOTIDE SEQUENCE [LARGE SCALE GENOMIC DNA]</scope>
    <source>
        <strain evidence="2 3">KR-2</strain>
    </source>
</reference>
<gene>
    <name evidence="2" type="ORF">B9K05_03975</name>
</gene>
<keyword evidence="1" id="KW-0472">Membrane</keyword>
<dbReference type="AlphaFoldDB" id="A0A270BQ21"/>
<accession>A0A270BQ21</accession>
<keyword evidence="3" id="KW-1185">Reference proteome</keyword>
<evidence type="ECO:0000313" key="2">
    <source>
        <dbReference type="EMBL" id="PAL27147.1"/>
    </source>
</evidence>
<sequence>MQVRYFLGKKLLCFGIKVSFTIIVEDFRGVSKISVRGLKVSNLLIYAAIFFAGMAVGRVLMMRMLSDPIWNGMEP</sequence>
<dbReference type="EMBL" id="NDFP01000003">
    <property type="protein sequence ID" value="PAL27147.1"/>
    <property type="molecule type" value="Genomic_DNA"/>
</dbReference>
<proteinExistence type="predicted"/>
<protein>
    <submittedName>
        <fullName evidence="2">Uncharacterized protein</fullName>
    </submittedName>
</protein>